<dbReference type="OrthoDB" id="869189at2759"/>
<evidence type="ECO:0000256" key="6">
    <source>
        <dbReference type="ARBA" id="ARBA00022989"/>
    </source>
</evidence>
<dbReference type="Proteomes" id="UP000193642">
    <property type="component" value="Unassembled WGS sequence"/>
</dbReference>
<comment type="subcellular location">
    <subcellularLocation>
        <location evidence="1 9">Mitochondrion inner membrane</location>
        <topology evidence="1 9">Multi-pass membrane protein</topology>
    </subcellularLocation>
</comment>
<dbReference type="EMBL" id="MCGO01000003">
    <property type="protein sequence ID" value="ORY52570.1"/>
    <property type="molecule type" value="Genomic_DNA"/>
</dbReference>
<keyword evidence="5 9" id="KW-0999">Mitochondrion inner membrane</keyword>
<reference evidence="10 11" key="1">
    <citation type="submission" date="2016-07" db="EMBL/GenBank/DDBJ databases">
        <title>Pervasive Adenine N6-methylation of Active Genes in Fungi.</title>
        <authorList>
            <consortium name="DOE Joint Genome Institute"/>
            <person name="Mondo S.J."/>
            <person name="Dannebaum R.O."/>
            <person name="Kuo R.C."/>
            <person name="Labutti K."/>
            <person name="Haridas S."/>
            <person name="Kuo A."/>
            <person name="Salamov A."/>
            <person name="Ahrendt S.R."/>
            <person name="Lipzen A."/>
            <person name="Sullivan W."/>
            <person name="Andreopoulos W.B."/>
            <person name="Clum A."/>
            <person name="Lindquist E."/>
            <person name="Daum C."/>
            <person name="Ramamoorthy G.K."/>
            <person name="Gryganskyi A."/>
            <person name="Culley D."/>
            <person name="Magnuson J.K."/>
            <person name="James T.Y."/>
            <person name="O'Malley M.A."/>
            <person name="Stajich J.E."/>
            <person name="Spatafora J.W."/>
            <person name="Visel A."/>
            <person name="Grigoriev I.V."/>
        </authorList>
    </citation>
    <scope>NUCLEOTIDE SEQUENCE [LARGE SCALE GENOMIC DNA]</scope>
    <source>
        <strain evidence="10 11">JEL800</strain>
    </source>
</reference>
<keyword evidence="3 9" id="KW-0813">Transport</keyword>
<protein>
    <recommendedName>
        <fullName evidence="9">Mitochondrial pyruvate carrier</fullName>
    </recommendedName>
</protein>
<evidence type="ECO:0000256" key="5">
    <source>
        <dbReference type="ARBA" id="ARBA00022792"/>
    </source>
</evidence>
<dbReference type="InterPro" id="IPR005336">
    <property type="entry name" value="MPC"/>
</dbReference>
<keyword evidence="8" id="KW-0472">Membrane</keyword>
<keyword evidence="7 9" id="KW-0496">Mitochondrion</keyword>
<organism evidence="10 11">
    <name type="scientific">Rhizoclosmatium globosum</name>
    <dbReference type="NCBI Taxonomy" id="329046"/>
    <lineage>
        <taxon>Eukaryota</taxon>
        <taxon>Fungi</taxon>
        <taxon>Fungi incertae sedis</taxon>
        <taxon>Chytridiomycota</taxon>
        <taxon>Chytridiomycota incertae sedis</taxon>
        <taxon>Chytridiomycetes</taxon>
        <taxon>Chytridiales</taxon>
        <taxon>Chytriomycetaceae</taxon>
        <taxon>Rhizoclosmatium</taxon>
    </lineage>
</organism>
<comment type="similarity">
    <text evidence="2 9">Belongs to the mitochondrial pyruvate carrier (MPC) (TC 2.A.105) family.</text>
</comment>
<keyword evidence="11" id="KW-1185">Reference proteome</keyword>
<dbReference type="PANTHER" id="PTHR14154">
    <property type="entry name" value="UPF0041 BRAIN PROTEIN 44-RELATED"/>
    <property type="match status" value="1"/>
</dbReference>
<evidence type="ECO:0000256" key="8">
    <source>
        <dbReference type="ARBA" id="ARBA00023136"/>
    </source>
</evidence>
<evidence type="ECO:0000256" key="3">
    <source>
        <dbReference type="ARBA" id="ARBA00022448"/>
    </source>
</evidence>
<evidence type="ECO:0000313" key="10">
    <source>
        <dbReference type="EMBL" id="ORY52570.1"/>
    </source>
</evidence>
<dbReference type="AlphaFoldDB" id="A0A1Y2CZY4"/>
<evidence type="ECO:0000256" key="1">
    <source>
        <dbReference type="ARBA" id="ARBA00004448"/>
    </source>
</evidence>
<evidence type="ECO:0000256" key="7">
    <source>
        <dbReference type="ARBA" id="ARBA00023128"/>
    </source>
</evidence>
<keyword evidence="4" id="KW-0812">Transmembrane</keyword>
<accession>A0A1Y2CZY4</accession>
<evidence type="ECO:0000256" key="9">
    <source>
        <dbReference type="RuleBase" id="RU363100"/>
    </source>
</evidence>
<comment type="caution">
    <text evidence="10">The sequence shown here is derived from an EMBL/GenBank/DDBJ whole genome shotgun (WGS) entry which is preliminary data.</text>
</comment>
<comment type="function">
    <text evidence="9">Mediates the uptake of pyruvate into mitochondria.</text>
</comment>
<sequence length="101" mass="11234">MSNVASKAGESALSKFWNHPAGPKTIFFWAPTAKWGLVIAGLKDINRPVEKLSVSQQVSLTATGLIWTRYATVINPVNYNLMSVNLFVGATGLYQMYRIWE</sequence>
<evidence type="ECO:0000313" key="11">
    <source>
        <dbReference type="Proteomes" id="UP000193642"/>
    </source>
</evidence>
<evidence type="ECO:0000256" key="4">
    <source>
        <dbReference type="ARBA" id="ARBA00022692"/>
    </source>
</evidence>
<dbReference type="Pfam" id="PF03650">
    <property type="entry name" value="MPC"/>
    <property type="match status" value="1"/>
</dbReference>
<gene>
    <name evidence="10" type="ORF">BCR33DRAFT_675475</name>
</gene>
<keyword evidence="6" id="KW-1133">Transmembrane helix</keyword>
<dbReference type="GO" id="GO:0005743">
    <property type="term" value="C:mitochondrial inner membrane"/>
    <property type="evidence" value="ECO:0007669"/>
    <property type="project" value="UniProtKB-SubCell"/>
</dbReference>
<name>A0A1Y2CZY4_9FUNG</name>
<proteinExistence type="inferred from homology"/>
<evidence type="ECO:0000256" key="2">
    <source>
        <dbReference type="ARBA" id="ARBA00006416"/>
    </source>
</evidence>
<dbReference type="GO" id="GO:0006850">
    <property type="term" value="P:pyruvate import into mitochondria"/>
    <property type="evidence" value="ECO:0007669"/>
    <property type="project" value="InterPro"/>
</dbReference>
<dbReference type="STRING" id="329046.A0A1Y2CZY4"/>